<dbReference type="PANTHER" id="PTHR43362">
    <property type="entry name" value="MANNITOL DEHYDROGENASE DSF1-RELATED"/>
    <property type="match status" value="1"/>
</dbReference>
<dbReference type="InterPro" id="IPR023027">
    <property type="entry name" value="Mannitol_DH_CS"/>
</dbReference>
<dbReference type="InterPro" id="IPR000669">
    <property type="entry name" value="Mannitol_DH"/>
</dbReference>
<dbReference type="SUPFAM" id="SSF51735">
    <property type="entry name" value="NAD(P)-binding Rossmann-fold domains"/>
    <property type="match status" value="1"/>
</dbReference>
<dbReference type="PROSITE" id="PS00974">
    <property type="entry name" value="MANNITOL_DHGENASE"/>
    <property type="match status" value="1"/>
</dbReference>
<gene>
    <name evidence="9" type="ORF">FVP33_05710</name>
</gene>
<evidence type="ECO:0000256" key="5">
    <source>
        <dbReference type="ARBA" id="ARBA00023027"/>
    </source>
</evidence>
<feature type="domain" description="Mannitol dehydrogenase N-terminal" evidence="7">
    <location>
        <begin position="16"/>
        <end position="268"/>
    </location>
</feature>
<dbReference type="EC" id="1.1.1.17" evidence="2"/>
<dbReference type="InterPro" id="IPR013131">
    <property type="entry name" value="Mannitol_DH_N"/>
</dbReference>
<dbReference type="RefSeq" id="WP_147782674.1">
    <property type="nucleotide sequence ID" value="NZ_VRMG01000005.1"/>
</dbReference>
<dbReference type="AlphaFoldDB" id="A0A5C8UU44"/>
<evidence type="ECO:0000313" key="9">
    <source>
        <dbReference type="EMBL" id="TXN31088.1"/>
    </source>
</evidence>
<evidence type="ECO:0000256" key="1">
    <source>
        <dbReference type="ARBA" id="ARBA00006541"/>
    </source>
</evidence>
<evidence type="ECO:0000259" key="7">
    <source>
        <dbReference type="Pfam" id="PF01232"/>
    </source>
</evidence>
<sequence>MIAEFVGRRSVRHPVRIVHLGLGAFHRAHQAWYTERANADAVEGWGIHAFTGRSAAAAEVLSAQDDLYVLIERGDVDTESIIQSISAATDGADGPAWRAAVADPAVAIVTVTVTERGYRLSTEGTLDLLDADVQADIALLRGGGRPADTAAAVTAPGRLVDGLRARMLAGGPGIAVVSCDNLADNGRATRESVLALASAVDRELADWIERTVSFVSTMVDRITPAATAADRAIALAATGLPDQTPVVTEPFSEWVLSGDFPSGRPAWDAAGARFVDDIAPYERRKLWLLNAAHSLLAYRGLAAGHGTIAGAMLDVDCREAVEALWEEAAEVLPLDAPEMNAAEIEAALAALRSRFANARIEHRLSQIATDGSHKLGPRIIEPMRRRREAGLAVGTAEAGVLAAWATHLADDHFADPSAEALAGELRGLDAVDRAGAVIRFLAPDLADDGSVVAAVAAQIDTQRTTLGARRP</sequence>
<feature type="domain" description="Mannitol dehydrogenase C-terminal" evidence="8">
    <location>
        <begin position="277"/>
        <end position="407"/>
    </location>
</feature>
<dbReference type="Gene3D" id="3.40.50.720">
    <property type="entry name" value="NAD(P)-binding Rossmann-like Domain"/>
    <property type="match status" value="1"/>
</dbReference>
<keyword evidence="5" id="KW-0520">NAD</keyword>
<dbReference type="PRINTS" id="PR00084">
    <property type="entry name" value="MTLDHDRGNASE"/>
</dbReference>
<protein>
    <recommendedName>
        <fullName evidence="3">Mannitol-1-phosphate 5-dehydrogenase</fullName>
        <ecNumber evidence="2">1.1.1.17</ecNumber>
    </recommendedName>
</protein>
<dbReference type="InterPro" id="IPR013118">
    <property type="entry name" value="Mannitol_DH_C"/>
</dbReference>
<evidence type="ECO:0000256" key="6">
    <source>
        <dbReference type="ARBA" id="ARBA00048615"/>
    </source>
</evidence>
<dbReference type="EMBL" id="VRMG01000005">
    <property type="protein sequence ID" value="TXN31088.1"/>
    <property type="molecule type" value="Genomic_DNA"/>
</dbReference>
<organism evidence="9 10">
    <name type="scientific">Lacisediminihabitans profunda</name>
    <dbReference type="NCBI Taxonomy" id="2594790"/>
    <lineage>
        <taxon>Bacteria</taxon>
        <taxon>Bacillati</taxon>
        <taxon>Actinomycetota</taxon>
        <taxon>Actinomycetes</taxon>
        <taxon>Micrococcales</taxon>
        <taxon>Microbacteriaceae</taxon>
        <taxon>Lacisediminihabitans</taxon>
    </lineage>
</organism>
<comment type="similarity">
    <text evidence="1">Belongs to the mannitol dehydrogenase family.</text>
</comment>
<dbReference type="Proteomes" id="UP000321379">
    <property type="component" value="Unassembled WGS sequence"/>
</dbReference>
<evidence type="ECO:0000259" key="8">
    <source>
        <dbReference type="Pfam" id="PF08125"/>
    </source>
</evidence>
<dbReference type="Gene3D" id="1.10.1040.10">
    <property type="entry name" value="N-(1-d-carboxylethyl)-l-norvaline Dehydrogenase, domain 2"/>
    <property type="match status" value="1"/>
</dbReference>
<dbReference type="InterPro" id="IPR050988">
    <property type="entry name" value="Mannitol_DH/Oxidoreductase"/>
</dbReference>
<dbReference type="InterPro" id="IPR013328">
    <property type="entry name" value="6PGD_dom2"/>
</dbReference>
<name>A0A5C8UU44_9MICO</name>
<reference evidence="9 10" key="1">
    <citation type="submission" date="2019-08" db="EMBL/GenBank/DDBJ databases">
        <title>Bacterial whole genome sequence for Glaciihabitans sp. CHu50b-6-2.</title>
        <authorList>
            <person name="Jin L."/>
        </authorList>
    </citation>
    <scope>NUCLEOTIDE SEQUENCE [LARGE SCALE GENOMIC DNA]</scope>
    <source>
        <strain evidence="9 10">CHu50b-6-2</strain>
    </source>
</reference>
<evidence type="ECO:0000256" key="3">
    <source>
        <dbReference type="ARBA" id="ARBA00016219"/>
    </source>
</evidence>
<dbReference type="GO" id="GO:0019594">
    <property type="term" value="P:mannitol metabolic process"/>
    <property type="evidence" value="ECO:0007669"/>
    <property type="project" value="InterPro"/>
</dbReference>
<dbReference type="InterPro" id="IPR036291">
    <property type="entry name" value="NAD(P)-bd_dom_sf"/>
</dbReference>
<proteinExistence type="inferred from homology"/>
<dbReference type="PANTHER" id="PTHR43362:SF1">
    <property type="entry name" value="MANNITOL DEHYDROGENASE 2-RELATED"/>
    <property type="match status" value="1"/>
</dbReference>
<evidence type="ECO:0000313" key="10">
    <source>
        <dbReference type="Proteomes" id="UP000321379"/>
    </source>
</evidence>
<comment type="catalytic activity">
    <reaction evidence="6">
        <text>D-mannitol 1-phosphate + NAD(+) = beta-D-fructose 6-phosphate + NADH + H(+)</text>
        <dbReference type="Rhea" id="RHEA:19661"/>
        <dbReference type="ChEBI" id="CHEBI:15378"/>
        <dbReference type="ChEBI" id="CHEBI:57540"/>
        <dbReference type="ChEBI" id="CHEBI:57634"/>
        <dbReference type="ChEBI" id="CHEBI:57945"/>
        <dbReference type="ChEBI" id="CHEBI:61381"/>
        <dbReference type="EC" id="1.1.1.17"/>
    </reaction>
</comment>
<keyword evidence="10" id="KW-1185">Reference proteome</keyword>
<evidence type="ECO:0000256" key="2">
    <source>
        <dbReference type="ARBA" id="ARBA00012939"/>
    </source>
</evidence>
<comment type="caution">
    <text evidence="9">The sequence shown here is derived from an EMBL/GenBank/DDBJ whole genome shotgun (WGS) entry which is preliminary data.</text>
</comment>
<dbReference type="SUPFAM" id="SSF48179">
    <property type="entry name" value="6-phosphogluconate dehydrogenase C-terminal domain-like"/>
    <property type="match status" value="1"/>
</dbReference>
<keyword evidence="4" id="KW-0560">Oxidoreductase</keyword>
<evidence type="ECO:0000256" key="4">
    <source>
        <dbReference type="ARBA" id="ARBA00023002"/>
    </source>
</evidence>
<accession>A0A5C8UU44</accession>
<dbReference type="GO" id="GO:0008926">
    <property type="term" value="F:mannitol-1-phosphate 5-dehydrogenase activity"/>
    <property type="evidence" value="ECO:0007669"/>
    <property type="project" value="UniProtKB-EC"/>
</dbReference>
<dbReference type="InterPro" id="IPR008927">
    <property type="entry name" value="6-PGluconate_DH-like_C_sf"/>
</dbReference>
<dbReference type="Pfam" id="PF01232">
    <property type="entry name" value="Mannitol_dh"/>
    <property type="match status" value="1"/>
</dbReference>
<dbReference type="Pfam" id="PF08125">
    <property type="entry name" value="Mannitol_dh_C"/>
    <property type="match status" value="1"/>
</dbReference>